<evidence type="ECO:0000313" key="8">
    <source>
        <dbReference type="Proteomes" id="UP000186817"/>
    </source>
</evidence>
<feature type="region of interest" description="Disordered" evidence="5">
    <location>
        <begin position="1"/>
        <end position="59"/>
    </location>
</feature>
<evidence type="ECO:0000256" key="4">
    <source>
        <dbReference type="ARBA" id="ARBA00023242"/>
    </source>
</evidence>
<sequence length="468" mass="51843">MVRSKRKAAAEAPEEEETPGPSKPRRRKEPGTLKEQLDEAKERERKSCEEQGRSFKQLSQSESAMIQIRHYQQTHSLQIPKLRFQRVVRDICDAMSSERYLEWQQGRAERRRTIPDLQEDDWEPPKRYRMDTQGLLALQEACESMLVGLFEDMNVCAVHCKRVTVMPNDLVLCRRLNGAWQWEPGQQKVELTMVLNLLNGEMKFMTLPYSCWDVLLSPMAVVQLFLLALLPAAAEVSEGTAGTWSDVRGAKRAEEGAISPEASLVERTAASSIFDCNFCPAGTWSSEEGVPKVRTRHVEPYSRRYRGNGMLNTTTPRDPPAILQEGAGSPGDCIACAAGTFSDVEGAASSKVPIRHLQRYSGRHVLGHLHRLPAASSSLCIKCAVGNFSSAWGESTCHFCAKGMCIKSSILDSTPGSTRTPGAFEEADAFAPFCDMGGHGWHLHGQLKPGGMVQVTHGTLVQNVLESL</sequence>
<feature type="compositionally biased region" description="Basic and acidic residues" evidence="5">
    <location>
        <begin position="29"/>
        <end position="53"/>
    </location>
</feature>
<dbReference type="AlphaFoldDB" id="A0A1Q9EV57"/>
<comment type="subcellular location">
    <subcellularLocation>
        <location evidence="1">Nucleus</location>
    </subcellularLocation>
</comment>
<dbReference type="OrthoDB" id="428318at2759"/>
<dbReference type="EMBL" id="LSRX01000061">
    <property type="protein sequence ID" value="OLQ11293.1"/>
    <property type="molecule type" value="Genomic_DNA"/>
</dbReference>
<keyword evidence="4" id="KW-0539">Nucleus</keyword>
<accession>A0A1Q9EV57</accession>
<dbReference type="GO" id="GO:0005634">
    <property type="term" value="C:nucleus"/>
    <property type="evidence" value="ECO:0007669"/>
    <property type="project" value="UniProtKB-SubCell"/>
</dbReference>
<gene>
    <name evidence="7" type="ORF">AK812_SmicGene4872</name>
</gene>
<feature type="domain" description="Core Histone H2A/H2B/H3" evidence="6">
    <location>
        <begin position="127"/>
        <end position="176"/>
    </location>
</feature>
<protein>
    <submittedName>
        <fullName evidence="7">Histone H3.1</fullName>
    </submittedName>
</protein>
<evidence type="ECO:0000256" key="5">
    <source>
        <dbReference type="SAM" id="MobiDB-lite"/>
    </source>
</evidence>
<dbReference type="GO" id="GO:0030527">
    <property type="term" value="F:structural constituent of chromatin"/>
    <property type="evidence" value="ECO:0007669"/>
    <property type="project" value="InterPro"/>
</dbReference>
<evidence type="ECO:0000256" key="1">
    <source>
        <dbReference type="ARBA" id="ARBA00004123"/>
    </source>
</evidence>
<proteinExistence type="inferred from homology"/>
<dbReference type="Gene3D" id="1.10.20.10">
    <property type="entry name" value="Histone, subunit A"/>
    <property type="match status" value="1"/>
</dbReference>
<dbReference type="InterPro" id="IPR000164">
    <property type="entry name" value="Histone_H3/CENP-A"/>
</dbReference>
<evidence type="ECO:0000256" key="2">
    <source>
        <dbReference type="ARBA" id="ARBA00010343"/>
    </source>
</evidence>
<evidence type="ECO:0000256" key="3">
    <source>
        <dbReference type="ARBA" id="ARBA00023125"/>
    </source>
</evidence>
<name>A0A1Q9EV57_SYMMI</name>
<dbReference type="InterPro" id="IPR007125">
    <property type="entry name" value="H2A/H2B/H3"/>
</dbReference>
<evidence type="ECO:0000313" key="7">
    <source>
        <dbReference type="EMBL" id="OLQ11293.1"/>
    </source>
</evidence>
<dbReference type="Pfam" id="PF00125">
    <property type="entry name" value="Histone"/>
    <property type="match status" value="1"/>
</dbReference>
<organism evidence="7 8">
    <name type="scientific">Symbiodinium microadriaticum</name>
    <name type="common">Dinoflagellate</name>
    <name type="synonym">Zooxanthella microadriatica</name>
    <dbReference type="NCBI Taxonomy" id="2951"/>
    <lineage>
        <taxon>Eukaryota</taxon>
        <taxon>Sar</taxon>
        <taxon>Alveolata</taxon>
        <taxon>Dinophyceae</taxon>
        <taxon>Suessiales</taxon>
        <taxon>Symbiodiniaceae</taxon>
        <taxon>Symbiodinium</taxon>
    </lineage>
</organism>
<dbReference type="GO" id="GO:0046982">
    <property type="term" value="F:protein heterodimerization activity"/>
    <property type="evidence" value="ECO:0007669"/>
    <property type="project" value="InterPro"/>
</dbReference>
<reference evidence="7 8" key="1">
    <citation type="submission" date="2016-02" db="EMBL/GenBank/DDBJ databases">
        <title>Genome analysis of coral dinoflagellate symbionts highlights evolutionary adaptations to a symbiotic lifestyle.</title>
        <authorList>
            <person name="Aranda M."/>
            <person name="Li Y."/>
            <person name="Liew Y.J."/>
            <person name="Baumgarten S."/>
            <person name="Simakov O."/>
            <person name="Wilson M."/>
            <person name="Piel J."/>
            <person name="Ashoor H."/>
            <person name="Bougouffa S."/>
            <person name="Bajic V.B."/>
            <person name="Ryu T."/>
            <person name="Ravasi T."/>
            <person name="Bayer T."/>
            <person name="Micklem G."/>
            <person name="Kim H."/>
            <person name="Bhak J."/>
            <person name="Lajeunesse T.C."/>
            <person name="Voolstra C.R."/>
        </authorList>
    </citation>
    <scope>NUCLEOTIDE SEQUENCE [LARGE SCALE GENOMIC DNA]</scope>
    <source>
        <strain evidence="7 8">CCMP2467</strain>
    </source>
</reference>
<dbReference type="PANTHER" id="PTHR45810">
    <property type="entry name" value="HISTONE H3.2"/>
    <property type="match status" value="1"/>
</dbReference>
<dbReference type="GO" id="GO:0000786">
    <property type="term" value="C:nucleosome"/>
    <property type="evidence" value="ECO:0007669"/>
    <property type="project" value="InterPro"/>
</dbReference>
<comment type="caution">
    <text evidence="7">The sequence shown here is derived from an EMBL/GenBank/DDBJ whole genome shotgun (WGS) entry which is preliminary data.</text>
</comment>
<dbReference type="GO" id="GO:0003677">
    <property type="term" value="F:DNA binding"/>
    <property type="evidence" value="ECO:0007669"/>
    <property type="project" value="UniProtKB-KW"/>
</dbReference>
<dbReference type="Proteomes" id="UP000186817">
    <property type="component" value="Unassembled WGS sequence"/>
</dbReference>
<dbReference type="PANTHER" id="PTHR45810:SF1">
    <property type="entry name" value="HISTONE H3-LIKE CENTROMERIC PROTEIN A"/>
    <property type="match status" value="1"/>
</dbReference>
<dbReference type="SUPFAM" id="SSF47113">
    <property type="entry name" value="Histone-fold"/>
    <property type="match status" value="1"/>
</dbReference>
<keyword evidence="3" id="KW-0238">DNA-binding</keyword>
<dbReference type="InterPro" id="IPR009072">
    <property type="entry name" value="Histone-fold"/>
</dbReference>
<evidence type="ECO:0000259" key="6">
    <source>
        <dbReference type="Pfam" id="PF00125"/>
    </source>
</evidence>
<comment type="similarity">
    <text evidence="2">Belongs to the histone H3 family.</text>
</comment>
<keyword evidence="8" id="KW-1185">Reference proteome</keyword>
<dbReference type="SMART" id="SM00428">
    <property type="entry name" value="H3"/>
    <property type="match status" value="1"/>
</dbReference>